<gene>
    <name evidence="2" type="ORF">EVAR_101564_1</name>
</gene>
<proteinExistence type="predicted"/>
<organism evidence="2 3">
    <name type="scientific">Eumeta variegata</name>
    <name type="common">Bagworm moth</name>
    <name type="synonym">Eumeta japonica</name>
    <dbReference type="NCBI Taxonomy" id="151549"/>
    <lineage>
        <taxon>Eukaryota</taxon>
        <taxon>Metazoa</taxon>
        <taxon>Ecdysozoa</taxon>
        <taxon>Arthropoda</taxon>
        <taxon>Hexapoda</taxon>
        <taxon>Insecta</taxon>
        <taxon>Pterygota</taxon>
        <taxon>Neoptera</taxon>
        <taxon>Endopterygota</taxon>
        <taxon>Lepidoptera</taxon>
        <taxon>Glossata</taxon>
        <taxon>Ditrysia</taxon>
        <taxon>Tineoidea</taxon>
        <taxon>Psychidae</taxon>
        <taxon>Oiketicinae</taxon>
        <taxon>Eumeta</taxon>
    </lineage>
</organism>
<accession>A0A4C1STT5</accession>
<feature type="compositionally biased region" description="Low complexity" evidence="1">
    <location>
        <begin position="120"/>
        <end position="134"/>
    </location>
</feature>
<dbReference type="AlphaFoldDB" id="A0A4C1STT5"/>
<protein>
    <submittedName>
        <fullName evidence="2">Uncharacterized protein</fullName>
    </submittedName>
</protein>
<comment type="caution">
    <text evidence="2">The sequence shown here is derived from an EMBL/GenBank/DDBJ whole genome shotgun (WGS) entry which is preliminary data.</text>
</comment>
<reference evidence="2 3" key="1">
    <citation type="journal article" date="2019" name="Commun. Biol.">
        <title>The bagworm genome reveals a unique fibroin gene that provides high tensile strength.</title>
        <authorList>
            <person name="Kono N."/>
            <person name="Nakamura H."/>
            <person name="Ohtoshi R."/>
            <person name="Tomita M."/>
            <person name="Numata K."/>
            <person name="Arakawa K."/>
        </authorList>
    </citation>
    <scope>NUCLEOTIDE SEQUENCE [LARGE SCALE GENOMIC DNA]</scope>
</reference>
<evidence type="ECO:0000256" key="1">
    <source>
        <dbReference type="SAM" id="MobiDB-lite"/>
    </source>
</evidence>
<feature type="region of interest" description="Disordered" evidence="1">
    <location>
        <begin position="116"/>
        <end position="138"/>
    </location>
</feature>
<dbReference type="OrthoDB" id="6434370at2759"/>
<name>A0A4C1STT5_EUMVA</name>
<evidence type="ECO:0000313" key="2">
    <source>
        <dbReference type="EMBL" id="GBP04658.1"/>
    </source>
</evidence>
<dbReference type="EMBL" id="BGZK01003801">
    <property type="protein sequence ID" value="GBP04658.1"/>
    <property type="molecule type" value="Genomic_DNA"/>
</dbReference>
<keyword evidence="3" id="KW-1185">Reference proteome</keyword>
<sequence length="186" mass="20915">MAVTGGGAICSPTTFPDMKNVLNLQEVIGVPDERMGEEICAFVRLHDKSGKIDRDTIKQYCKVLNYWLDPPHLRPTDLHGVPDKLLIFSISNTSSKDMREFFNWFDDVVESEAAEEEAELTTSSEEAEQLSSSEWMEGRERISKRSPLFKAEVSQVISLLVAELRRNKISSASLSSFRVDDRGLTA</sequence>
<dbReference type="Proteomes" id="UP000299102">
    <property type="component" value="Unassembled WGS sequence"/>
</dbReference>
<evidence type="ECO:0000313" key="3">
    <source>
        <dbReference type="Proteomes" id="UP000299102"/>
    </source>
</evidence>